<feature type="compositionally biased region" description="Basic residues" evidence="1">
    <location>
        <begin position="333"/>
        <end position="350"/>
    </location>
</feature>
<feature type="compositionally biased region" description="Gly residues" evidence="1">
    <location>
        <begin position="269"/>
        <end position="278"/>
    </location>
</feature>
<feature type="chain" id="PRO_5016048134" description="Mid2 domain-containing protein" evidence="3">
    <location>
        <begin position="29"/>
        <end position="424"/>
    </location>
</feature>
<evidence type="ECO:0000256" key="2">
    <source>
        <dbReference type="SAM" id="Phobius"/>
    </source>
</evidence>
<dbReference type="Proteomes" id="UP000244855">
    <property type="component" value="Unassembled WGS sequence"/>
</dbReference>
<sequence length="424" mass="45528">MRPQAGRKSFPISSFLFLALTVLPSIHASTLFSRQSTQCGGNPNLQQCGADFPSEFCCGSDNTCTRINSTDVESVICCPKGQNCDAIRPLPCDLSLYNATLHPDNQVHIADPKDVKLNKCGADSCCPPGFSCNGNICIASKQKPSSSVSATPSATQPASASQTSDCPAAPTIQSSPAFDGKAFAAGFFPGIVIGALGVIGLLWIIKKRQEKNKQRYSGDFGHVARTISDPIYNPMYGDRTDFIRRPSHSTTSTGPSVQKNIGTRAAGGTSNGGGGGGLTPKIKSMWDRTPKLGIGVWSGLPTTPPPAVRAGERDPYRTPVQQSQTPSPERTPHTRTHSRRRKKSRSKHATATRSTSSETIDVLMPAPSLLPPPTLLEPPRAPGMRENRFTQDSSHTTFTKLMERAGYGNDTRDDVRNLSYGPRR</sequence>
<keyword evidence="5" id="KW-1185">Reference proteome</keyword>
<dbReference type="EMBL" id="KZ805376">
    <property type="protein sequence ID" value="PVI00289.1"/>
    <property type="molecule type" value="Genomic_DNA"/>
</dbReference>
<keyword evidence="2" id="KW-0812">Transmembrane</keyword>
<evidence type="ECO:0000313" key="5">
    <source>
        <dbReference type="Proteomes" id="UP000244855"/>
    </source>
</evidence>
<keyword evidence="2" id="KW-0472">Membrane</keyword>
<feature type="compositionally biased region" description="Low complexity" evidence="1">
    <location>
        <begin position="148"/>
        <end position="164"/>
    </location>
</feature>
<feature type="compositionally biased region" description="Polar residues" evidence="1">
    <location>
        <begin position="390"/>
        <end position="399"/>
    </location>
</feature>
<dbReference type="AlphaFoldDB" id="A0A2V1DQI9"/>
<keyword evidence="3" id="KW-0732">Signal</keyword>
<feature type="compositionally biased region" description="Polar residues" evidence="1">
    <location>
        <begin position="319"/>
        <end position="328"/>
    </location>
</feature>
<name>A0A2V1DQI9_9PLEO</name>
<feature type="transmembrane region" description="Helical" evidence="2">
    <location>
        <begin position="182"/>
        <end position="205"/>
    </location>
</feature>
<proteinExistence type="predicted"/>
<evidence type="ECO:0000256" key="1">
    <source>
        <dbReference type="SAM" id="MobiDB-lite"/>
    </source>
</evidence>
<organism evidence="4 5">
    <name type="scientific">Periconia macrospinosa</name>
    <dbReference type="NCBI Taxonomy" id="97972"/>
    <lineage>
        <taxon>Eukaryota</taxon>
        <taxon>Fungi</taxon>
        <taxon>Dikarya</taxon>
        <taxon>Ascomycota</taxon>
        <taxon>Pezizomycotina</taxon>
        <taxon>Dothideomycetes</taxon>
        <taxon>Pleosporomycetidae</taxon>
        <taxon>Pleosporales</taxon>
        <taxon>Massarineae</taxon>
        <taxon>Periconiaceae</taxon>
        <taxon>Periconia</taxon>
    </lineage>
</organism>
<evidence type="ECO:0000256" key="3">
    <source>
        <dbReference type="SAM" id="SignalP"/>
    </source>
</evidence>
<feature type="compositionally biased region" description="Pro residues" evidence="1">
    <location>
        <begin position="368"/>
        <end position="381"/>
    </location>
</feature>
<feature type="compositionally biased region" description="Polar residues" evidence="1">
    <location>
        <begin position="248"/>
        <end position="261"/>
    </location>
</feature>
<evidence type="ECO:0008006" key="6">
    <source>
        <dbReference type="Google" id="ProtNLM"/>
    </source>
</evidence>
<feature type="region of interest" description="Disordered" evidence="1">
    <location>
        <begin position="243"/>
        <end position="424"/>
    </location>
</feature>
<feature type="region of interest" description="Disordered" evidence="1">
    <location>
        <begin position="148"/>
        <end position="168"/>
    </location>
</feature>
<feature type="signal peptide" evidence="3">
    <location>
        <begin position="1"/>
        <end position="28"/>
    </location>
</feature>
<accession>A0A2V1DQI9</accession>
<reference evidence="4 5" key="1">
    <citation type="journal article" date="2018" name="Sci. Rep.">
        <title>Comparative genomics provides insights into the lifestyle and reveals functional heterogeneity of dark septate endophytic fungi.</title>
        <authorList>
            <person name="Knapp D.G."/>
            <person name="Nemeth J.B."/>
            <person name="Barry K."/>
            <person name="Hainaut M."/>
            <person name="Henrissat B."/>
            <person name="Johnson J."/>
            <person name="Kuo A."/>
            <person name="Lim J.H.P."/>
            <person name="Lipzen A."/>
            <person name="Nolan M."/>
            <person name="Ohm R.A."/>
            <person name="Tamas L."/>
            <person name="Grigoriev I.V."/>
            <person name="Spatafora J.W."/>
            <person name="Nagy L.G."/>
            <person name="Kovacs G.M."/>
        </authorList>
    </citation>
    <scope>NUCLEOTIDE SEQUENCE [LARGE SCALE GENOMIC DNA]</scope>
    <source>
        <strain evidence="4 5">DSE2036</strain>
    </source>
</reference>
<evidence type="ECO:0000313" key="4">
    <source>
        <dbReference type="EMBL" id="PVI00289.1"/>
    </source>
</evidence>
<protein>
    <recommendedName>
        <fullName evidence="6">Mid2 domain-containing protein</fullName>
    </recommendedName>
</protein>
<dbReference type="OrthoDB" id="5338512at2759"/>
<gene>
    <name evidence="4" type="ORF">DM02DRAFT_614508</name>
</gene>
<keyword evidence="2" id="KW-1133">Transmembrane helix</keyword>